<dbReference type="PANTHER" id="PTHR15549:SF27">
    <property type="entry name" value="CHITIN-BINDING TYPE-1 DOMAIN-CONTAINING PROTEIN"/>
    <property type="match status" value="1"/>
</dbReference>
<evidence type="ECO:0000256" key="4">
    <source>
        <dbReference type="ARBA" id="ARBA00023136"/>
    </source>
</evidence>
<protein>
    <recommendedName>
        <fullName evidence="7">Peptidase A1 domain-containing protein</fullName>
    </recommendedName>
</protein>
<feature type="region of interest" description="Disordered" evidence="5">
    <location>
        <begin position="451"/>
        <end position="507"/>
    </location>
</feature>
<sequence length="507" mass="53563">MSCTSGIEPLQLTFQDITLTNDGKAQSHGIAVQIGSPPQTFSLTPTTFMNNTFVNNIATCGSESNSTCVSIIGGGYDASASSTFASSTYDAWNGSAESTEDAFIALAGSIYFNDILSVAAQKLSGFPLLIQANSNLNFYAGLGLGKNSSFISQLFDDRVVPSRSWSLYPGMYSDTGAGSLIVGGYADRFYTGELQRRNVADAENGPSWQVASMEYQTDGSTVDLLPDGTAGQFTAYVDPYYPSMMVPDETFYRWGNATNGVSSNGTLQLHGYPLDNLPPGNVTITLTNGLKTTIPNEALFSPPAYDNGILSTMGGDTENTAYSAFMPLSSMYGQAAASINSYASFGIPYAAMVYIIMDWEQKQLSIANANQAAQISGDAIAICGSSSKDGESSNTGAIAGGVVGGVVVLALIAVLAWFLRRRKQKKATVGAGNTSPTDDKHGLMGSELPQYSAVDRHSPNDKKNAIDSPAQEMPAPHVATEMPGTQHALPQEMPTNNGKTFRSELPA</sequence>
<proteinExistence type="predicted"/>
<dbReference type="PROSITE" id="PS51767">
    <property type="entry name" value="PEPTIDASE_A1"/>
    <property type="match status" value="1"/>
</dbReference>
<evidence type="ECO:0000256" key="6">
    <source>
        <dbReference type="SAM" id="Phobius"/>
    </source>
</evidence>
<keyword evidence="9" id="KW-1185">Reference proteome</keyword>
<keyword evidence="3 6" id="KW-1133">Transmembrane helix</keyword>
<evidence type="ECO:0000256" key="1">
    <source>
        <dbReference type="ARBA" id="ARBA00004167"/>
    </source>
</evidence>
<dbReference type="GO" id="GO:0016020">
    <property type="term" value="C:membrane"/>
    <property type="evidence" value="ECO:0007669"/>
    <property type="project" value="UniProtKB-SubCell"/>
</dbReference>
<dbReference type="InterPro" id="IPR033121">
    <property type="entry name" value="PEPTIDASE_A1"/>
</dbReference>
<dbReference type="Proteomes" id="UP001316803">
    <property type="component" value="Unassembled WGS sequence"/>
</dbReference>
<dbReference type="Gene3D" id="1.20.5.510">
    <property type="entry name" value="Single helix bin"/>
    <property type="match status" value="1"/>
</dbReference>
<dbReference type="EMBL" id="JAKLMC020000008">
    <property type="protein sequence ID" value="KAK5954521.1"/>
    <property type="molecule type" value="Genomic_DNA"/>
</dbReference>
<evidence type="ECO:0000313" key="8">
    <source>
        <dbReference type="EMBL" id="KAK5954521.1"/>
    </source>
</evidence>
<comment type="subcellular location">
    <subcellularLocation>
        <location evidence="1">Membrane</location>
        <topology evidence="1">Single-pass membrane protein</topology>
    </subcellularLocation>
</comment>
<dbReference type="InterPro" id="IPR021109">
    <property type="entry name" value="Peptidase_aspartic_dom_sf"/>
</dbReference>
<name>A0AAN8FAE5_9EURO</name>
<accession>A0AAN8FAE5</accession>
<keyword evidence="2 6" id="KW-0812">Transmembrane</keyword>
<dbReference type="InterPro" id="IPR051694">
    <property type="entry name" value="Immunoregulatory_rcpt-like"/>
</dbReference>
<organism evidence="8 9">
    <name type="scientific">Knufia fluminis</name>
    <dbReference type="NCBI Taxonomy" id="191047"/>
    <lineage>
        <taxon>Eukaryota</taxon>
        <taxon>Fungi</taxon>
        <taxon>Dikarya</taxon>
        <taxon>Ascomycota</taxon>
        <taxon>Pezizomycotina</taxon>
        <taxon>Eurotiomycetes</taxon>
        <taxon>Chaetothyriomycetidae</taxon>
        <taxon>Chaetothyriales</taxon>
        <taxon>Trichomeriaceae</taxon>
        <taxon>Knufia</taxon>
    </lineage>
</organism>
<dbReference type="Gene3D" id="2.40.70.10">
    <property type="entry name" value="Acid Proteases"/>
    <property type="match status" value="2"/>
</dbReference>
<feature type="compositionally biased region" description="Basic and acidic residues" evidence="5">
    <location>
        <begin position="454"/>
        <end position="465"/>
    </location>
</feature>
<evidence type="ECO:0000256" key="2">
    <source>
        <dbReference type="ARBA" id="ARBA00022692"/>
    </source>
</evidence>
<evidence type="ECO:0000313" key="9">
    <source>
        <dbReference type="Proteomes" id="UP001316803"/>
    </source>
</evidence>
<dbReference type="PANTHER" id="PTHR15549">
    <property type="entry name" value="PAIRED IMMUNOGLOBULIN-LIKE TYPE 2 RECEPTOR"/>
    <property type="match status" value="1"/>
</dbReference>
<evidence type="ECO:0000259" key="7">
    <source>
        <dbReference type="PROSITE" id="PS51767"/>
    </source>
</evidence>
<evidence type="ECO:0000256" key="3">
    <source>
        <dbReference type="ARBA" id="ARBA00022989"/>
    </source>
</evidence>
<dbReference type="AlphaFoldDB" id="A0AAN8FAE5"/>
<reference evidence="8 9" key="1">
    <citation type="submission" date="2022-12" db="EMBL/GenBank/DDBJ databases">
        <title>Genomic features and morphological characterization of a novel Knufia sp. strain isolated from spacecraft assembly facility.</title>
        <authorList>
            <person name="Teixeira M."/>
            <person name="Chander A.M."/>
            <person name="Stajich J.E."/>
            <person name="Venkateswaran K."/>
        </authorList>
    </citation>
    <scope>NUCLEOTIDE SEQUENCE [LARGE SCALE GENOMIC DNA]</scope>
    <source>
        <strain evidence="8 9">FJI-L2-BK-P2</strain>
    </source>
</reference>
<evidence type="ECO:0000256" key="5">
    <source>
        <dbReference type="SAM" id="MobiDB-lite"/>
    </source>
</evidence>
<dbReference type="SUPFAM" id="SSF50630">
    <property type="entry name" value="Acid proteases"/>
    <property type="match status" value="1"/>
</dbReference>
<dbReference type="GO" id="GO:0071944">
    <property type="term" value="C:cell periphery"/>
    <property type="evidence" value="ECO:0007669"/>
    <property type="project" value="UniProtKB-ARBA"/>
</dbReference>
<keyword evidence="4 6" id="KW-0472">Membrane</keyword>
<feature type="transmembrane region" description="Helical" evidence="6">
    <location>
        <begin position="397"/>
        <end position="419"/>
    </location>
</feature>
<feature type="domain" description="Peptidase A1" evidence="7">
    <location>
        <begin position="28"/>
        <end position="367"/>
    </location>
</feature>
<gene>
    <name evidence="8" type="ORF">OHC33_004243</name>
</gene>
<comment type="caution">
    <text evidence="8">The sequence shown here is derived from an EMBL/GenBank/DDBJ whole genome shotgun (WGS) entry which is preliminary data.</text>
</comment>